<evidence type="ECO:0000313" key="3">
    <source>
        <dbReference type="Proteomes" id="UP001628179"/>
    </source>
</evidence>
<dbReference type="GeneID" id="98180888"/>
<keyword evidence="3" id="KW-1185">Reference proteome</keyword>
<evidence type="ECO:0000256" key="1">
    <source>
        <dbReference type="SAM" id="MobiDB-lite"/>
    </source>
</evidence>
<dbReference type="EMBL" id="BAAFSV010000006">
    <property type="protein sequence ID" value="GAB1319936.1"/>
    <property type="molecule type" value="Genomic_DNA"/>
</dbReference>
<feature type="compositionally biased region" description="Low complexity" evidence="1">
    <location>
        <begin position="110"/>
        <end position="125"/>
    </location>
</feature>
<dbReference type="Proteomes" id="UP001628179">
    <property type="component" value="Unassembled WGS sequence"/>
</dbReference>
<reference evidence="2 3" key="1">
    <citation type="submission" date="2024-09" db="EMBL/GenBank/DDBJ databases">
        <title>Itraconazole resistance in Madurella fahalii resulting from another homologue of gene encoding cytochrome P450 14-alpha sterol demethylase (CYP51).</title>
        <authorList>
            <person name="Yoshioka I."/>
            <person name="Fahal A.H."/>
            <person name="Kaneko S."/>
            <person name="Yaguchi T."/>
        </authorList>
    </citation>
    <scope>NUCLEOTIDE SEQUENCE [LARGE SCALE GENOMIC DNA]</scope>
    <source>
        <strain evidence="2 3">IFM 68171</strain>
    </source>
</reference>
<feature type="compositionally biased region" description="Low complexity" evidence="1">
    <location>
        <begin position="9"/>
        <end position="22"/>
    </location>
</feature>
<organism evidence="2 3">
    <name type="scientific">Madurella fahalii</name>
    <dbReference type="NCBI Taxonomy" id="1157608"/>
    <lineage>
        <taxon>Eukaryota</taxon>
        <taxon>Fungi</taxon>
        <taxon>Dikarya</taxon>
        <taxon>Ascomycota</taxon>
        <taxon>Pezizomycotina</taxon>
        <taxon>Sordariomycetes</taxon>
        <taxon>Sordariomycetidae</taxon>
        <taxon>Sordariales</taxon>
        <taxon>Sordariales incertae sedis</taxon>
        <taxon>Madurella</taxon>
    </lineage>
</organism>
<sequence length="125" mass="13508">MSAEEQKPEQQMQTQPEQQQQQHKAEETQETAAAADESQEAAAETAPQKPKTNPLKRVTTIIKTLFKCFKKPKVEEPAVQDGTEEKAVATEAGAAEEKAEDGKAGSLDEQPTTTTTITAQPATVN</sequence>
<accession>A0ABQ0GQB2</accession>
<proteinExistence type="predicted"/>
<evidence type="ECO:0000313" key="2">
    <source>
        <dbReference type="EMBL" id="GAB1319936.1"/>
    </source>
</evidence>
<dbReference type="RefSeq" id="XP_070921666.1">
    <property type="nucleotide sequence ID" value="XM_071065565.1"/>
</dbReference>
<feature type="region of interest" description="Disordered" evidence="1">
    <location>
        <begin position="71"/>
        <end position="125"/>
    </location>
</feature>
<name>A0ABQ0GQB2_9PEZI</name>
<feature type="compositionally biased region" description="Low complexity" evidence="1">
    <location>
        <begin position="30"/>
        <end position="46"/>
    </location>
</feature>
<protein>
    <submittedName>
        <fullName evidence="2">Uncharacterized protein</fullName>
    </submittedName>
</protein>
<comment type="caution">
    <text evidence="2">The sequence shown here is derived from an EMBL/GenBank/DDBJ whole genome shotgun (WGS) entry which is preliminary data.</text>
</comment>
<feature type="region of interest" description="Disordered" evidence="1">
    <location>
        <begin position="1"/>
        <end position="57"/>
    </location>
</feature>
<gene>
    <name evidence="2" type="ORF">MFIFM68171_10146</name>
</gene>